<evidence type="ECO:0000256" key="1">
    <source>
        <dbReference type="SAM" id="Phobius"/>
    </source>
</evidence>
<proteinExistence type="predicted"/>
<keyword evidence="1" id="KW-1133">Transmembrane helix</keyword>
<feature type="transmembrane region" description="Helical" evidence="1">
    <location>
        <begin position="194"/>
        <end position="212"/>
    </location>
</feature>
<dbReference type="AlphaFoldDB" id="A0A0F9LT63"/>
<gene>
    <name evidence="2" type="ORF">LCGC14_1176670</name>
</gene>
<keyword evidence="1" id="KW-0812">Transmembrane</keyword>
<name>A0A0F9LT63_9ZZZZ</name>
<organism evidence="2">
    <name type="scientific">marine sediment metagenome</name>
    <dbReference type="NCBI Taxonomy" id="412755"/>
    <lineage>
        <taxon>unclassified sequences</taxon>
        <taxon>metagenomes</taxon>
        <taxon>ecological metagenomes</taxon>
    </lineage>
</organism>
<feature type="transmembrane region" description="Helical" evidence="1">
    <location>
        <begin position="7"/>
        <end position="27"/>
    </location>
</feature>
<keyword evidence="1" id="KW-0472">Membrane</keyword>
<protein>
    <submittedName>
        <fullName evidence="2">Uncharacterized protein</fullName>
    </submittedName>
</protein>
<evidence type="ECO:0000313" key="2">
    <source>
        <dbReference type="EMBL" id="KKM96578.1"/>
    </source>
</evidence>
<reference evidence="2" key="1">
    <citation type="journal article" date="2015" name="Nature">
        <title>Complex archaea that bridge the gap between prokaryotes and eukaryotes.</title>
        <authorList>
            <person name="Spang A."/>
            <person name="Saw J.H."/>
            <person name="Jorgensen S.L."/>
            <person name="Zaremba-Niedzwiedzka K."/>
            <person name="Martijn J."/>
            <person name="Lind A.E."/>
            <person name="van Eijk R."/>
            <person name="Schleper C."/>
            <person name="Guy L."/>
            <person name="Ettema T.J."/>
        </authorList>
    </citation>
    <scope>NUCLEOTIDE SEQUENCE</scope>
</reference>
<dbReference type="EMBL" id="LAZR01005862">
    <property type="protein sequence ID" value="KKM96578.1"/>
    <property type="molecule type" value="Genomic_DNA"/>
</dbReference>
<sequence length="217" mass="23131">MKRKNITLGIILSFVIATFIGIGANAWPGHMIEWEKTDHGSFCHAGLYNESVGGIVMLTVTPTGNDINAGEEFSVTIAISGFTEAANMVTTVGVSARFGDNDEFFFKVQDLGVDGYIMDHVEIGLDSSGNGNSTATLIFYAPTTLGNYTLIIHATEGGESYPTAKAIDWVETSVEIEVVEAAAAADPGIPGFDIFIIASVALLTAVPIILIIRRKRK</sequence>
<accession>A0A0F9LT63</accession>
<comment type="caution">
    <text evidence="2">The sequence shown here is derived from an EMBL/GenBank/DDBJ whole genome shotgun (WGS) entry which is preliminary data.</text>
</comment>